<protein>
    <submittedName>
        <fullName evidence="9">Membrane-associated serine protease</fullName>
    </submittedName>
</protein>
<evidence type="ECO:0000259" key="8">
    <source>
        <dbReference type="Pfam" id="PF01694"/>
    </source>
</evidence>
<feature type="transmembrane region" description="Helical" evidence="7">
    <location>
        <begin position="66"/>
        <end position="86"/>
    </location>
</feature>
<dbReference type="RefSeq" id="WP_035452410.1">
    <property type="nucleotide sequence ID" value="NZ_AZGA01000011.1"/>
</dbReference>
<keyword evidence="10" id="KW-1185">Reference proteome</keyword>
<dbReference type="GO" id="GO:0016020">
    <property type="term" value="C:membrane"/>
    <property type="evidence" value="ECO:0007669"/>
    <property type="project" value="UniProtKB-SubCell"/>
</dbReference>
<gene>
    <name evidence="9" type="ORF">FC83_GL000848</name>
</gene>
<dbReference type="PANTHER" id="PTHR43731:SF14">
    <property type="entry name" value="PRESENILIN-ASSOCIATED RHOMBOID-LIKE PROTEIN, MITOCHONDRIAL"/>
    <property type="match status" value="1"/>
</dbReference>
<comment type="similarity">
    <text evidence="2">Belongs to the peptidase S54 family.</text>
</comment>
<evidence type="ECO:0000313" key="10">
    <source>
        <dbReference type="Proteomes" id="UP000051236"/>
    </source>
</evidence>
<dbReference type="InterPro" id="IPR050925">
    <property type="entry name" value="Rhomboid_protease_S54"/>
</dbReference>
<sequence length="228" mass="24806">MDFKRTWQRLDSTAFVTWLLLGAAIIMFFVEVLSGGSQNIAVLEHYGAGVNGLIAQGQWWRLITPMFLHIGVMHIAVNGVMIYYVGTQLERVFGHLRYFVIYMASGIIGNLCSFAFGSDNSISAGASTALFGLFGAFIMLGLSFQHNPFIQTMAKQFGVLVVINLVFDMFATNIDIWGHIGGFVGGVLVAFALSVPRRFGQTSRLAQALAVIVVLLVSVGLYRAGLNG</sequence>
<dbReference type="eggNOG" id="COG0705">
    <property type="taxonomic scope" value="Bacteria"/>
</dbReference>
<keyword evidence="4" id="KW-0378">Hydrolase</keyword>
<evidence type="ECO:0000256" key="6">
    <source>
        <dbReference type="ARBA" id="ARBA00023136"/>
    </source>
</evidence>
<dbReference type="SUPFAM" id="SSF144091">
    <property type="entry name" value="Rhomboid-like"/>
    <property type="match status" value="1"/>
</dbReference>
<evidence type="ECO:0000256" key="7">
    <source>
        <dbReference type="SAM" id="Phobius"/>
    </source>
</evidence>
<dbReference type="OrthoDB" id="9813074at2"/>
<keyword evidence="6 7" id="KW-0472">Membrane</keyword>
<accession>A0A0R1Y1F9</accession>
<dbReference type="Gene3D" id="1.20.1540.10">
    <property type="entry name" value="Rhomboid-like"/>
    <property type="match status" value="1"/>
</dbReference>
<dbReference type="PATRIC" id="fig|1423734.3.peg.857"/>
<feature type="transmembrane region" description="Helical" evidence="7">
    <location>
        <begin position="154"/>
        <end position="170"/>
    </location>
</feature>
<dbReference type="AlphaFoldDB" id="A0A0R1Y1F9"/>
<evidence type="ECO:0000256" key="4">
    <source>
        <dbReference type="ARBA" id="ARBA00022801"/>
    </source>
</evidence>
<dbReference type="Pfam" id="PF01694">
    <property type="entry name" value="Rhomboid"/>
    <property type="match status" value="1"/>
</dbReference>
<evidence type="ECO:0000256" key="3">
    <source>
        <dbReference type="ARBA" id="ARBA00022692"/>
    </source>
</evidence>
<evidence type="ECO:0000256" key="5">
    <source>
        <dbReference type="ARBA" id="ARBA00022989"/>
    </source>
</evidence>
<comment type="caution">
    <text evidence="9">The sequence shown here is derived from an EMBL/GenBank/DDBJ whole genome shotgun (WGS) entry which is preliminary data.</text>
</comment>
<evidence type="ECO:0000256" key="1">
    <source>
        <dbReference type="ARBA" id="ARBA00004141"/>
    </source>
</evidence>
<dbReference type="EMBL" id="AZGA01000011">
    <property type="protein sequence ID" value="KRM35821.1"/>
    <property type="molecule type" value="Genomic_DNA"/>
</dbReference>
<keyword evidence="5 7" id="KW-1133">Transmembrane helix</keyword>
<dbReference type="STRING" id="1423734.FC83_GL000848"/>
<dbReference type="InterPro" id="IPR022764">
    <property type="entry name" value="Peptidase_S54_rhomboid_dom"/>
</dbReference>
<feature type="transmembrane region" description="Helical" evidence="7">
    <location>
        <begin position="176"/>
        <end position="193"/>
    </location>
</feature>
<dbReference type="PANTHER" id="PTHR43731">
    <property type="entry name" value="RHOMBOID PROTEASE"/>
    <property type="match status" value="1"/>
</dbReference>
<comment type="subcellular location">
    <subcellularLocation>
        <location evidence="1">Membrane</location>
        <topology evidence="1">Multi-pass membrane protein</topology>
    </subcellularLocation>
</comment>
<feature type="transmembrane region" description="Helical" evidence="7">
    <location>
        <begin position="205"/>
        <end position="225"/>
    </location>
</feature>
<reference evidence="9 10" key="1">
    <citation type="journal article" date="2015" name="Genome Announc.">
        <title>Expanding the biotechnology potential of lactobacilli through comparative genomics of 213 strains and associated genera.</title>
        <authorList>
            <person name="Sun Z."/>
            <person name="Harris H.M."/>
            <person name="McCann A."/>
            <person name="Guo C."/>
            <person name="Argimon S."/>
            <person name="Zhang W."/>
            <person name="Yang X."/>
            <person name="Jeffery I.B."/>
            <person name="Cooney J.C."/>
            <person name="Kagawa T.F."/>
            <person name="Liu W."/>
            <person name="Song Y."/>
            <person name="Salvetti E."/>
            <person name="Wrobel A."/>
            <person name="Rasinkangas P."/>
            <person name="Parkhill J."/>
            <person name="Rea M.C."/>
            <person name="O'Sullivan O."/>
            <person name="Ritari J."/>
            <person name="Douillard F.P."/>
            <person name="Paul Ross R."/>
            <person name="Yang R."/>
            <person name="Briner A.E."/>
            <person name="Felis G.E."/>
            <person name="de Vos W.M."/>
            <person name="Barrangou R."/>
            <person name="Klaenhammer T.R."/>
            <person name="Caufield P.W."/>
            <person name="Cui Y."/>
            <person name="Zhang H."/>
            <person name="O'Toole P.W."/>
        </authorList>
    </citation>
    <scope>NUCLEOTIDE SEQUENCE [LARGE SCALE GENOMIC DNA]</scope>
    <source>
        <strain evidence="9 10">DSM 18527</strain>
    </source>
</reference>
<feature type="transmembrane region" description="Helical" evidence="7">
    <location>
        <begin position="12"/>
        <end position="30"/>
    </location>
</feature>
<name>A0A0R1Y1F9_9LACO</name>
<feature type="transmembrane region" description="Helical" evidence="7">
    <location>
        <begin position="98"/>
        <end position="116"/>
    </location>
</feature>
<dbReference type="GO" id="GO:0006508">
    <property type="term" value="P:proteolysis"/>
    <property type="evidence" value="ECO:0007669"/>
    <property type="project" value="UniProtKB-KW"/>
</dbReference>
<evidence type="ECO:0000313" key="9">
    <source>
        <dbReference type="EMBL" id="KRM35821.1"/>
    </source>
</evidence>
<proteinExistence type="inferred from homology"/>
<keyword evidence="3 7" id="KW-0812">Transmembrane</keyword>
<organism evidence="9 10">
    <name type="scientific">Agrilactobacillus composti DSM 18527 = JCM 14202</name>
    <dbReference type="NCBI Taxonomy" id="1423734"/>
    <lineage>
        <taxon>Bacteria</taxon>
        <taxon>Bacillati</taxon>
        <taxon>Bacillota</taxon>
        <taxon>Bacilli</taxon>
        <taxon>Lactobacillales</taxon>
        <taxon>Lactobacillaceae</taxon>
        <taxon>Agrilactobacillus</taxon>
    </lineage>
</organism>
<feature type="domain" description="Peptidase S54 rhomboid" evidence="8">
    <location>
        <begin position="56"/>
        <end position="194"/>
    </location>
</feature>
<keyword evidence="9" id="KW-0645">Protease</keyword>
<evidence type="ECO:0000256" key="2">
    <source>
        <dbReference type="ARBA" id="ARBA00009045"/>
    </source>
</evidence>
<dbReference type="GO" id="GO:0004252">
    <property type="term" value="F:serine-type endopeptidase activity"/>
    <property type="evidence" value="ECO:0007669"/>
    <property type="project" value="InterPro"/>
</dbReference>
<feature type="transmembrane region" description="Helical" evidence="7">
    <location>
        <begin position="122"/>
        <end position="142"/>
    </location>
</feature>
<dbReference type="InterPro" id="IPR035952">
    <property type="entry name" value="Rhomboid-like_sf"/>
</dbReference>
<dbReference type="Proteomes" id="UP000051236">
    <property type="component" value="Unassembled WGS sequence"/>
</dbReference>